<dbReference type="SUPFAM" id="SSF47676">
    <property type="entry name" value="Conserved domain common to transcription factors TFIIS, elongin A, CRSP70"/>
    <property type="match status" value="1"/>
</dbReference>
<evidence type="ECO:0000256" key="3">
    <source>
        <dbReference type="ARBA" id="ARBA00023242"/>
    </source>
</evidence>
<dbReference type="PANTHER" id="PTHR46010:SF1">
    <property type="entry name" value="PROTEIN IWS1 HOMOLOG"/>
    <property type="match status" value="1"/>
</dbReference>
<sequence length="419" mass="47745">MSELDGRDAEVRSAEGDANRDDAAESQQEPSSHSEEPTRENANIDFSEDELSDLDEDQFENFDETKIGREADDEPTIFNLPSFKKKQNSEDVKPGKVESSKKERRARRGRSRRSAQRGALDELEELDEGERRPVVEEAPLDPSVAAKRQLDMQIDAVLKPVRPKKRSNEDNLEQLADDEVLRLREQMRLAALRDAELNSERLPATEKLKMLPLVDSVLRKTHLYDTILDNNLLDSVRMWLEPLPDRSLPALNIQQSLLDILVKLPIETEHLRESKIGRVILFYTISKKPEPFIKRIADRLVSEWSRPIIKRSANYRDRAVGIATLNPELINMRRRRDLAIAEDDVNNPTSRIGRTVIPQSIDSRYQVAPRVRLNQNGMSVAGRLKPADTEQVRKLKAKMKAIRSKSAKKSGVSIEGRGL</sequence>
<evidence type="ECO:0000256" key="1">
    <source>
        <dbReference type="ARBA" id="ARBA00023015"/>
    </source>
</evidence>
<keyword evidence="10" id="KW-1185">Reference proteome</keyword>
<dbReference type="GeneID" id="80876685"/>
<feature type="compositionally biased region" description="Basic and acidic residues" evidence="7">
    <location>
        <begin position="1"/>
        <end position="23"/>
    </location>
</feature>
<dbReference type="InterPro" id="IPR035441">
    <property type="entry name" value="TFIIS/LEDGF_dom_sf"/>
</dbReference>
<keyword evidence="1" id="KW-0805">Transcription regulation</keyword>
<feature type="compositionally biased region" description="Basic and acidic residues" evidence="7">
    <location>
        <begin position="87"/>
        <end position="101"/>
    </location>
</feature>
<dbReference type="AlphaFoldDB" id="A0AAE9WD90"/>
<keyword evidence="3 6" id="KW-0539">Nucleus</keyword>
<gene>
    <name evidence="9" type="primary">iws1</name>
    <name evidence="9" type="ORF">SOMG_03205</name>
</gene>
<dbReference type="PANTHER" id="PTHR46010">
    <property type="entry name" value="PROTEIN IWS1 HOMOLOG"/>
    <property type="match status" value="1"/>
</dbReference>
<reference evidence="9 10" key="1">
    <citation type="journal article" date="2023" name="G3 (Bethesda)">
        <title>A high-quality reference genome for the fission yeast Schizosaccharomyces osmophilus.</title>
        <authorList>
            <person name="Jia G.S."/>
            <person name="Zhang W.C."/>
            <person name="Liang Y."/>
            <person name="Liu X.H."/>
            <person name="Rhind N."/>
            <person name="Pidoux A."/>
            <person name="Brysch-Herzberg M."/>
            <person name="Du L.L."/>
        </authorList>
    </citation>
    <scope>NUCLEOTIDE SEQUENCE [LARGE SCALE GENOMIC DNA]</scope>
    <source>
        <strain evidence="9 10">CBS 15793</strain>
    </source>
</reference>
<dbReference type="EMBL" id="CP115612">
    <property type="protein sequence ID" value="WBW73434.1"/>
    <property type="molecule type" value="Genomic_DNA"/>
</dbReference>
<dbReference type="GO" id="GO:0003746">
    <property type="term" value="F:translation elongation factor activity"/>
    <property type="evidence" value="ECO:0007669"/>
    <property type="project" value="UniProtKB-KW"/>
</dbReference>
<dbReference type="FunFam" id="1.20.930.10:FF:000003">
    <property type="entry name" value="Putative Transcription factor IWS1"/>
    <property type="match status" value="1"/>
</dbReference>
<evidence type="ECO:0000256" key="4">
    <source>
        <dbReference type="ARBA" id="ARBA00037349"/>
    </source>
</evidence>
<feature type="compositionally biased region" description="Basic residues" evidence="7">
    <location>
        <begin position="102"/>
        <end position="115"/>
    </location>
</feature>
<evidence type="ECO:0000256" key="5">
    <source>
        <dbReference type="ARBA" id="ARBA00037992"/>
    </source>
</evidence>
<feature type="region of interest" description="Disordered" evidence="7">
    <location>
        <begin position="1"/>
        <end position="138"/>
    </location>
</feature>
<dbReference type="KEGG" id="som:SOMG_03205"/>
<evidence type="ECO:0000256" key="6">
    <source>
        <dbReference type="PROSITE-ProRule" id="PRU00649"/>
    </source>
</evidence>
<name>A0AAE9WD90_9SCHI</name>
<organism evidence="9 10">
    <name type="scientific">Schizosaccharomyces osmophilus</name>
    <dbReference type="NCBI Taxonomy" id="2545709"/>
    <lineage>
        <taxon>Eukaryota</taxon>
        <taxon>Fungi</taxon>
        <taxon>Dikarya</taxon>
        <taxon>Ascomycota</taxon>
        <taxon>Taphrinomycotina</taxon>
        <taxon>Schizosaccharomycetes</taxon>
        <taxon>Schizosaccharomycetales</taxon>
        <taxon>Schizosaccharomycetaceae</taxon>
        <taxon>Schizosaccharomyces</taxon>
    </lineage>
</organism>
<dbReference type="InterPro" id="IPR051037">
    <property type="entry name" value="RNAPII_TF_IWS1"/>
</dbReference>
<feature type="domain" description="TFIIS N-terminal" evidence="8">
    <location>
        <begin position="234"/>
        <end position="311"/>
    </location>
</feature>
<dbReference type="InterPro" id="IPR017923">
    <property type="entry name" value="TFIIS_N"/>
</dbReference>
<dbReference type="PROSITE" id="PS51319">
    <property type="entry name" value="TFIIS_N"/>
    <property type="match status" value="1"/>
</dbReference>
<keyword evidence="2" id="KW-0804">Transcription</keyword>
<evidence type="ECO:0000313" key="10">
    <source>
        <dbReference type="Proteomes" id="UP001212411"/>
    </source>
</evidence>
<dbReference type="Pfam" id="PF08711">
    <property type="entry name" value="Med26"/>
    <property type="match status" value="1"/>
</dbReference>
<dbReference type="Gene3D" id="1.20.930.10">
    <property type="entry name" value="Conserved domain common to transcription factors TFIIS, elongin A, CRSP70"/>
    <property type="match status" value="1"/>
</dbReference>
<evidence type="ECO:0000259" key="8">
    <source>
        <dbReference type="PROSITE" id="PS51319"/>
    </source>
</evidence>
<comment type="function">
    <text evidence="4">Transcription factor involved in RNA polymerase II transcription regulation. May function in both SPT15/TBP post-recruitment and recruitment steps of transcription.</text>
</comment>
<evidence type="ECO:0000313" key="9">
    <source>
        <dbReference type="EMBL" id="WBW73434.1"/>
    </source>
</evidence>
<keyword evidence="9" id="KW-0251">Elongation factor</keyword>
<evidence type="ECO:0000256" key="7">
    <source>
        <dbReference type="SAM" id="MobiDB-lite"/>
    </source>
</evidence>
<dbReference type="Proteomes" id="UP001212411">
    <property type="component" value="Chromosome 2"/>
</dbReference>
<comment type="similarity">
    <text evidence="5">Belongs to the IWS1 family.</text>
</comment>
<evidence type="ECO:0000256" key="2">
    <source>
        <dbReference type="ARBA" id="ARBA00023163"/>
    </source>
</evidence>
<accession>A0AAE9WD90</accession>
<dbReference type="GO" id="GO:0005634">
    <property type="term" value="C:nucleus"/>
    <property type="evidence" value="ECO:0007669"/>
    <property type="project" value="UniProtKB-SubCell"/>
</dbReference>
<protein>
    <submittedName>
        <fullName evidence="9">Transcription elongation factor complex subunit Iws1</fullName>
    </submittedName>
</protein>
<dbReference type="RefSeq" id="XP_056037677.1">
    <property type="nucleotide sequence ID" value="XM_056181996.1"/>
</dbReference>
<comment type="subcellular location">
    <subcellularLocation>
        <location evidence="6">Nucleus</location>
    </subcellularLocation>
</comment>
<feature type="compositionally biased region" description="Acidic residues" evidence="7">
    <location>
        <begin position="46"/>
        <end position="62"/>
    </location>
</feature>
<keyword evidence="9" id="KW-0648">Protein biosynthesis</keyword>
<dbReference type="GO" id="GO:0016973">
    <property type="term" value="P:poly(A)+ mRNA export from nucleus"/>
    <property type="evidence" value="ECO:0007669"/>
    <property type="project" value="TreeGrafter"/>
</dbReference>
<proteinExistence type="inferred from homology"/>